<keyword evidence="1" id="KW-1133">Transmembrane helix</keyword>
<sequence>MTISKQSTTHLMLFVIMIVAGFSFPTHATSIKELNKSDRVVIKTWLSEPANKDTSLKTPRYAVNEQIILYIEVATPRWFTSGTRIANIEIPNVVTKQRNTLATNFTERKDGITWSHQRWEITLYPQEKGRFVVPSTEVNIEVSREGGGNVSGTLYSTPQQFTAAIPSGLLTDDQTWVSGRNLSIDQQWNRSSEELKVGDTITRTLTIRGEDTLAMLLPNIINSSSSNEYQSYPQPNQLSDSQTRGDYFSERKESSVYVLQAGGDLTFPAYQLTWWDLDSQQLKTIEVAGETVKVSHTFQSWLKAYWTFILGGSASVIFIGFVVVRIRHYYKTHPLPAWWIYSRAVKQGQWSQVRVLLYRVLRQQHQQLELKKHSQVNEWQQDSTDFQSEKVTVSLSRAVWKKVNVLSSPLIALFTRLTPKRALPQLDKYREHYLAKNTDVQEKSHKTKE</sequence>
<evidence type="ECO:0000256" key="1">
    <source>
        <dbReference type="SAM" id="Phobius"/>
    </source>
</evidence>
<dbReference type="OrthoDB" id="5293418at2"/>
<evidence type="ECO:0000313" key="3">
    <source>
        <dbReference type="Proteomes" id="UP000293465"/>
    </source>
</evidence>
<dbReference type="RefSeq" id="WP_130087235.1">
    <property type="nucleotide sequence ID" value="NZ_SEZJ01000007.1"/>
</dbReference>
<organism evidence="2 3">
    <name type="scientific">Aliivibrio finisterrensis</name>
    <dbReference type="NCBI Taxonomy" id="511998"/>
    <lineage>
        <taxon>Bacteria</taxon>
        <taxon>Pseudomonadati</taxon>
        <taxon>Pseudomonadota</taxon>
        <taxon>Gammaproteobacteria</taxon>
        <taxon>Vibrionales</taxon>
        <taxon>Vibrionaceae</taxon>
        <taxon>Aliivibrio</taxon>
    </lineage>
</organism>
<dbReference type="GeneID" id="56275402"/>
<dbReference type="PANTHER" id="PTHR40940">
    <property type="entry name" value="PROTEIN BATD-RELATED"/>
    <property type="match status" value="1"/>
</dbReference>
<protein>
    <recommendedName>
        <fullName evidence="4">Protein BatD</fullName>
    </recommendedName>
</protein>
<reference evidence="2 3" key="1">
    <citation type="submission" date="2019-02" db="EMBL/GenBank/DDBJ databases">
        <title>Genome sequences of Aliivibrio finisterrensis strains from farmed Atlantic salmon.</title>
        <authorList>
            <person name="Bowman J.P."/>
        </authorList>
    </citation>
    <scope>NUCLEOTIDE SEQUENCE [LARGE SCALE GENOMIC DNA]</scope>
    <source>
        <strain evidence="2 3">A32</strain>
    </source>
</reference>
<comment type="caution">
    <text evidence="2">The sequence shown here is derived from an EMBL/GenBank/DDBJ whole genome shotgun (WGS) entry which is preliminary data.</text>
</comment>
<evidence type="ECO:0008006" key="4">
    <source>
        <dbReference type="Google" id="ProtNLM"/>
    </source>
</evidence>
<accession>A0A4Q5KM19</accession>
<name>A0A4Q5KM19_9GAMM</name>
<dbReference type="AlphaFoldDB" id="A0A4Q5KM19"/>
<dbReference type="EMBL" id="SEZJ01000007">
    <property type="protein sequence ID" value="RYU46434.1"/>
    <property type="molecule type" value="Genomic_DNA"/>
</dbReference>
<gene>
    <name evidence="2" type="ORF">ERW49_10090</name>
</gene>
<dbReference type="Proteomes" id="UP000293465">
    <property type="component" value="Unassembled WGS sequence"/>
</dbReference>
<proteinExistence type="predicted"/>
<dbReference type="PANTHER" id="PTHR40940:SF1">
    <property type="entry name" value="PROTEIN BATD"/>
    <property type="match status" value="1"/>
</dbReference>
<keyword evidence="1" id="KW-0472">Membrane</keyword>
<keyword evidence="1" id="KW-0812">Transmembrane</keyword>
<feature type="transmembrane region" description="Helical" evidence="1">
    <location>
        <begin position="304"/>
        <end position="324"/>
    </location>
</feature>
<evidence type="ECO:0000313" key="2">
    <source>
        <dbReference type="EMBL" id="RYU46434.1"/>
    </source>
</evidence>
<dbReference type="InterPro" id="IPR025738">
    <property type="entry name" value="BatD"/>
</dbReference>